<accession>A0AAE0XSF4</accession>
<dbReference type="GO" id="GO:0016798">
    <property type="term" value="F:hydrolase activity, acting on glycosyl bonds"/>
    <property type="evidence" value="ECO:0007669"/>
    <property type="project" value="InterPro"/>
</dbReference>
<dbReference type="SUPFAM" id="SSF51445">
    <property type="entry name" value="(Trans)glycosidases"/>
    <property type="match status" value="1"/>
</dbReference>
<organism evidence="4 5">
    <name type="scientific">Elysia crispata</name>
    <name type="common">lettuce slug</name>
    <dbReference type="NCBI Taxonomy" id="231223"/>
    <lineage>
        <taxon>Eukaryota</taxon>
        <taxon>Metazoa</taxon>
        <taxon>Spiralia</taxon>
        <taxon>Lophotrochozoa</taxon>
        <taxon>Mollusca</taxon>
        <taxon>Gastropoda</taxon>
        <taxon>Heterobranchia</taxon>
        <taxon>Euthyneura</taxon>
        <taxon>Panpulmonata</taxon>
        <taxon>Sacoglossa</taxon>
        <taxon>Placobranchoidea</taxon>
        <taxon>Plakobranchidae</taxon>
        <taxon>Elysia</taxon>
    </lineage>
</organism>
<protein>
    <submittedName>
        <fullName evidence="4">Uncharacterized protein</fullName>
    </submittedName>
</protein>
<feature type="chain" id="PRO_5041937034" evidence="3">
    <location>
        <begin position="28"/>
        <end position="555"/>
    </location>
</feature>
<dbReference type="GO" id="GO:0031012">
    <property type="term" value="C:extracellular matrix"/>
    <property type="evidence" value="ECO:0007669"/>
    <property type="project" value="TreeGrafter"/>
</dbReference>
<feature type="signal peptide" evidence="3">
    <location>
        <begin position="1"/>
        <end position="27"/>
    </location>
</feature>
<evidence type="ECO:0000256" key="2">
    <source>
        <dbReference type="SAM" id="MobiDB-lite"/>
    </source>
</evidence>
<comment type="similarity">
    <text evidence="1">Belongs to the glycosyl hydrolase 79 family.</text>
</comment>
<feature type="region of interest" description="Disordered" evidence="2">
    <location>
        <begin position="135"/>
        <end position="154"/>
    </location>
</feature>
<dbReference type="InterPro" id="IPR005199">
    <property type="entry name" value="Glyco_hydro_79"/>
</dbReference>
<comment type="caution">
    <text evidence="4">The sequence shown here is derived from an EMBL/GenBank/DDBJ whole genome shotgun (WGS) entry which is preliminary data.</text>
</comment>
<keyword evidence="3" id="KW-0732">Signal</keyword>
<evidence type="ECO:0000313" key="5">
    <source>
        <dbReference type="Proteomes" id="UP001283361"/>
    </source>
</evidence>
<feature type="compositionally biased region" description="Basic and acidic residues" evidence="2">
    <location>
        <begin position="136"/>
        <end position="154"/>
    </location>
</feature>
<evidence type="ECO:0000256" key="1">
    <source>
        <dbReference type="ARBA" id="ARBA00009800"/>
    </source>
</evidence>
<dbReference type="EMBL" id="JAWDGP010007774">
    <property type="protein sequence ID" value="KAK3705133.1"/>
    <property type="molecule type" value="Genomic_DNA"/>
</dbReference>
<dbReference type="AlphaFoldDB" id="A0AAE0XSF4"/>
<reference evidence="4" key="1">
    <citation type="journal article" date="2023" name="G3 (Bethesda)">
        <title>A reference genome for the long-term kleptoplast-retaining sea slug Elysia crispata morphotype clarki.</title>
        <authorList>
            <person name="Eastman K.E."/>
            <person name="Pendleton A.L."/>
            <person name="Shaikh M.A."/>
            <person name="Suttiyut T."/>
            <person name="Ogas R."/>
            <person name="Tomko P."/>
            <person name="Gavelis G."/>
            <person name="Widhalm J.R."/>
            <person name="Wisecaver J.H."/>
        </authorList>
    </citation>
    <scope>NUCLEOTIDE SEQUENCE</scope>
    <source>
        <strain evidence="4">ECLA1</strain>
    </source>
</reference>
<keyword evidence="5" id="KW-1185">Reference proteome</keyword>
<dbReference type="Gene3D" id="3.20.20.80">
    <property type="entry name" value="Glycosidases"/>
    <property type="match status" value="1"/>
</dbReference>
<dbReference type="GO" id="GO:0005615">
    <property type="term" value="C:extracellular space"/>
    <property type="evidence" value="ECO:0007669"/>
    <property type="project" value="TreeGrafter"/>
</dbReference>
<evidence type="ECO:0000313" key="4">
    <source>
        <dbReference type="EMBL" id="KAK3705133.1"/>
    </source>
</evidence>
<gene>
    <name evidence="4" type="ORF">RRG08_005523</name>
</gene>
<dbReference type="Pfam" id="PF03662">
    <property type="entry name" value="Glyco_hydro_79n"/>
    <property type="match status" value="1"/>
</dbReference>
<sequence>MDQSRYALFVSALAGFTALSTLPCSAATCSDSKTKAPPRYTLTVDVTKSLHITSPKFLSLTLAGGHIRHKLEGFDYRSKKLQNLAKALSPAIVRIGGTYTDYIYFIENPSSSQGRSQIKVRKIDKTDSIRLVIQDKNTHRREGNKQEDAGRERTQQVYQRVRYGRINYAMTGEQWDNITRFYKTVGWDMMWDFNILVKKNGSWDPWNAKKFLEYSASRNVKIPMFQLGNEPNLGKPPIKAEQLAKDHRTLKTLLSGIPQYAASAVFGPSVTNLDRNPKPRNYLIRFLEACGCETITELCLHHYYLKRFSPLRDFMDVKIMEGLRIHLQQASHILWSTCGGRKRVSLTETSTATGGGVPRISNAFVAGFLWLDKLGLSAIYGVTHVFRQTFYSAPYALVTDTKLIPNPDYYLSVIYKRLVEGHVFRVNIEFLSPMIRIYAHCARNSFYNYPDGAIVVYYLNIAATPSNLSLGQFEIPACGNQSQVDLFIFTASTGDMKDRVAKLNGKELKMNGPNLPDMDPQRHTGDVSLPAKSYGFIVIPEAGVALCRCYHRFAN</sequence>
<proteinExistence type="inferred from homology"/>
<dbReference type="PANTHER" id="PTHR46145">
    <property type="entry name" value="HEPARANASE"/>
    <property type="match status" value="1"/>
</dbReference>
<evidence type="ECO:0000256" key="3">
    <source>
        <dbReference type="SAM" id="SignalP"/>
    </source>
</evidence>
<dbReference type="Proteomes" id="UP001283361">
    <property type="component" value="Unassembled WGS sequence"/>
</dbReference>
<dbReference type="PANTHER" id="PTHR46145:SF4">
    <property type="entry name" value="HEPARANASE"/>
    <property type="match status" value="1"/>
</dbReference>
<dbReference type="GO" id="GO:0016020">
    <property type="term" value="C:membrane"/>
    <property type="evidence" value="ECO:0007669"/>
    <property type="project" value="InterPro"/>
</dbReference>
<dbReference type="InterPro" id="IPR017853">
    <property type="entry name" value="GH"/>
</dbReference>
<name>A0AAE0XSF4_9GAST</name>